<name>A0A1R1LL97_9MICC</name>
<keyword evidence="2" id="KW-0479">Metal-binding</keyword>
<organism evidence="5 6">
    <name type="scientific">Tersicoccus phoenicis</name>
    <dbReference type="NCBI Taxonomy" id="554083"/>
    <lineage>
        <taxon>Bacteria</taxon>
        <taxon>Bacillati</taxon>
        <taxon>Actinomycetota</taxon>
        <taxon>Actinomycetes</taxon>
        <taxon>Micrococcales</taxon>
        <taxon>Micrococcaceae</taxon>
        <taxon>Tersicoccus</taxon>
    </lineage>
</organism>
<dbReference type="Proteomes" id="UP000187085">
    <property type="component" value="Unassembled WGS sequence"/>
</dbReference>
<dbReference type="Gene3D" id="3.20.20.60">
    <property type="entry name" value="Phosphoenolpyruvate-binding domains"/>
    <property type="match status" value="1"/>
</dbReference>
<keyword evidence="3" id="KW-0456">Lyase</keyword>
<evidence type="ECO:0000313" key="6">
    <source>
        <dbReference type="Proteomes" id="UP000187085"/>
    </source>
</evidence>
<evidence type="ECO:0000256" key="3">
    <source>
        <dbReference type="ARBA" id="ARBA00023239"/>
    </source>
</evidence>
<evidence type="ECO:0000259" key="4">
    <source>
        <dbReference type="Pfam" id="PF03328"/>
    </source>
</evidence>
<dbReference type="GO" id="GO:0005737">
    <property type="term" value="C:cytoplasm"/>
    <property type="evidence" value="ECO:0007669"/>
    <property type="project" value="TreeGrafter"/>
</dbReference>
<sequence>MPIRVEEPKPTLAAALAAAERPLVGMWVCSGSALVAEICAGSGVDWLLIDVEHGPNTLTSTLAQLQAAAGYDVVTVVRVPWNDPVQIKQYLDAGAQNLLVPMVDDAASAAAAVAAVRYPGSEVDGVRGVGAALGRSSRWGRIPDYLTRASGTVSLTVQIETGTAVANVEEILAVDGVDAIFLGPADLSGSLGVLGQQEHPDVLAAVERCRRAGTEAGKPVGVNAFDPARARGYAQGGMAFVSVGSDVTLLARGSEGLAGVLSRPR</sequence>
<proteinExistence type="inferred from homology"/>
<comment type="caution">
    <text evidence="5">The sequence shown here is derived from an EMBL/GenBank/DDBJ whole genome shotgun (WGS) entry which is preliminary data.</text>
</comment>
<dbReference type="InterPro" id="IPR040442">
    <property type="entry name" value="Pyrv_kinase-like_dom_sf"/>
</dbReference>
<dbReference type="InterPro" id="IPR050251">
    <property type="entry name" value="HpcH-HpaI_aldolase"/>
</dbReference>
<feature type="domain" description="HpcH/HpaI aldolase/citrate lyase" evidence="4">
    <location>
        <begin position="24"/>
        <end position="251"/>
    </location>
</feature>
<reference evidence="5 6" key="1">
    <citation type="submission" date="2016-12" db="EMBL/GenBank/DDBJ databases">
        <title>Draft genome of Tersicoccus phoenicis 1P05MA.</title>
        <authorList>
            <person name="Nakajima Y."/>
            <person name="Yoshizawa S."/>
            <person name="Nakamura K."/>
            <person name="Ogura Y."/>
            <person name="Hayashi T."/>
            <person name="Kogure K."/>
        </authorList>
    </citation>
    <scope>NUCLEOTIDE SEQUENCE [LARGE SCALE GENOMIC DNA]</scope>
    <source>
        <strain evidence="5 6">1p05MA</strain>
    </source>
</reference>
<dbReference type="PANTHER" id="PTHR30502">
    <property type="entry name" value="2-KETO-3-DEOXY-L-RHAMNONATE ALDOLASE"/>
    <property type="match status" value="1"/>
</dbReference>
<dbReference type="OrthoDB" id="86160at2"/>
<evidence type="ECO:0000256" key="1">
    <source>
        <dbReference type="ARBA" id="ARBA00005568"/>
    </source>
</evidence>
<evidence type="ECO:0000256" key="2">
    <source>
        <dbReference type="ARBA" id="ARBA00022723"/>
    </source>
</evidence>
<comment type="similarity">
    <text evidence="1">Belongs to the HpcH/HpaI aldolase family.</text>
</comment>
<dbReference type="AlphaFoldDB" id="A0A1R1LL97"/>
<dbReference type="EMBL" id="MRDE01000009">
    <property type="protein sequence ID" value="OMH28259.1"/>
    <property type="molecule type" value="Genomic_DNA"/>
</dbReference>
<protein>
    <submittedName>
        <fullName evidence="5">2-dehydro-3-deoxyglucarate aldolase</fullName>
    </submittedName>
</protein>
<dbReference type="PANTHER" id="PTHR30502:SF0">
    <property type="entry name" value="PHOSPHOENOLPYRUVATE CARBOXYLASE FAMILY PROTEIN"/>
    <property type="match status" value="1"/>
</dbReference>
<dbReference type="InterPro" id="IPR005000">
    <property type="entry name" value="Aldolase/citrate-lyase_domain"/>
</dbReference>
<dbReference type="GO" id="GO:0046872">
    <property type="term" value="F:metal ion binding"/>
    <property type="evidence" value="ECO:0007669"/>
    <property type="project" value="UniProtKB-KW"/>
</dbReference>
<dbReference type="InterPro" id="IPR015813">
    <property type="entry name" value="Pyrv/PenolPyrv_kinase-like_dom"/>
</dbReference>
<keyword evidence="6" id="KW-1185">Reference proteome</keyword>
<accession>A0A1R1LL97</accession>
<dbReference type="STRING" id="554083.BKD30_01665"/>
<dbReference type="SUPFAM" id="SSF51621">
    <property type="entry name" value="Phosphoenolpyruvate/pyruvate domain"/>
    <property type="match status" value="1"/>
</dbReference>
<evidence type="ECO:0000313" key="5">
    <source>
        <dbReference type="EMBL" id="OMH28259.1"/>
    </source>
</evidence>
<dbReference type="RefSeq" id="WP_076701122.1">
    <property type="nucleotide sequence ID" value="NZ_MRDE01000009.1"/>
</dbReference>
<dbReference type="GO" id="GO:0016832">
    <property type="term" value="F:aldehyde-lyase activity"/>
    <property type="evidence" value="ECO:0007669"/>
    <property type="project" value="TreeGrafter"/>
</dbReference>
<dbReference type="Pfam" id="PF03328">
    <property type="entry name" value="HpcH_HpaI"/>
    <property type="match status" value="1"/>
</dbReference>
<gene>
    <name evidence="5" type="ORF">BKD30_01665</name>
</gene>